<dbReference type="HOGENOM" id="CLU_1663570_0_0_1"/>
<dbReference type="AlphaFoldDB" id="A0A0E0MDL8"/>
<dbReference type="CDD" id="cd22160">
    <property type="entry name" value="F-box_AtFBL13-like"/>
    <property type="match status" value="1"/>
</dbReference>
<feature type="domain" description="F-box" evidence="2">
    <location>
        <begin position="111"/>
        <end position="159"/>
    </location>
</feature>
<dbReference type="STRING" id="4537.A0A0E0MDL8"/>
<reference evidence="3" key="1">
    <citation type="submission" date="2015-04" db="UniProtKB">
        <authorList>
            <consortium name="EnsemblPlants"/>
        </authorList>
    </citation>
    <scope>IDENTIFICATION</scope>
</reference>
<dbReference type="InterPro" id="IPR001810">
    <property type="entry name" value="F-box_dom"/>
</dbReference>
<organism evidence="3">
    <name type="scientific">Oryza punctata</name>
    <name type="common">Red rice</name>
    <dbReference type="NCBI Taxonomy" id="4537"/>
    <lineage>
        <taxon>Eukaryota</taxon>
        <taxon>Viridiplantae</taxon>
        <taxon>Streptophyta</taxon>
        <taxon>Embryophyta</taxon>
        <taxon>Tracheophyta</taxon>
        <taxon>Spermatophyta</taxon>
        <taxon>Magnoliopsida</taxon>
        <taxon>Liliopsida</taxon>
        <taxon>Poales</taxon>
        <taxon>Poaceae</taxon>
        <taxon>BOP clade</taxon>
        <taxon>Oryzoideae</taxon>
        <taxon>Oryzeae</taxon>
        <taxon>Oryzinae</taxon>
        <taxon>Oryza</taxon>
    </lineage>
</organism>
<dbReference type="Gramene" id="OPUNC11G06020.1">
    <property type="protein sequence ID" value="OPUNC11G06020.1"/>
    <property type="gene ID" value="OPUNC11G06020"/>
</dbReference>
<dbReference type="PANTHER" id="PTHR34223:SF80">
    <property type="entry name" value="OS11G0205900 PROTEIN"/>
    <property type="match status" value="1"/>
</dbReference>
<proteinExistence type="predicted"/>
<dbReference type="SUPFAM" id="SSF81383">
    <property type="entry name" value="F-box domain"/>
    <property type="match status" value="1"/>
</dbReference>
<dbReference type="PANTHER" id="PTHR34223">
    <property type="entry name" value="OS11G0201299 PROTEIN"/>
    <property type="match status" value="1"/>
</dbReference>
<protein>
    <recommendedName>
        <fullName evidence="2">F-box domain-containing protein</fullName>
    </recommendedName>
</protein>
<dbReference type="InterPro" id="IPR053197">
    <property type="entry name" value="F-box_SCFL_complex_component"/>
</dbReference>
<evidence type="ECO:0000313" key="4">
    <source>
        <dbReference type="Proteomes" id="UP000026962"/>
    </source>
</evidence>
<name>A0A0E0MDL8_ORYPU</name>
<feature type="region of interest" description="Disordered" evidence="1">
    <location>
        <begin position="93"/>
        <end position="112"/>
    </location>
</feature>
<evidence type="ECO:0000256" key="1">
    <source>
        <dbReference type="SAM" id="MobiDB-lite"/>
    </source>
</evidence>
<dbReference type="EnsemblPlants" id="OPUNC11G06020.1">
    <property type="protein sequence ID" value="OPUNC11G06020.1"/>
    <property type="gene ID" value="OPUNC11G06020"/>
</dbReference>
<evidence type="ECO:0000313" key="3">
    <source>
        <dbReference type="EnsemblPlants" id="OPUNC11G06020.1"/>
    </source>
</evidence>
<accession>A0A0E0MDL8</accession>
<dbReference type="InterPro" id="IPR036047">
    <property type="entry name" value="F-box-like_dom_sf"/>
</dbReference>
<keyword evidence="4" id="KW-1185">Reference proteome</keyword>
<dbReference type="InterPro" id="IPR053781">
    <property type="entry name" value="F-box_AtFBL13-like"/>
</dbReference>
<dbReference type="Gene3D" id="1.20.1280.50">
    <property type="match status" value="1"/>
</dbReference>
<sequence>MVKLPCAHYLGIQGTAPNPFLSLRSRALHHSARRHPHSDPLFSSPRRPRLPVLSCPTRDAPRRWHTSPCNAALRARSTLCSVSGGRGDARNLFDGMSPRKMAKESSGSTGGDRIGDLPDEVLHHVLSFLPAQEAVRTCLLAPRWLHLWKSATGLRIGED</sequence>
<evidence type="ECO:0000259" key="2">
    <source>
        <dbReference type="PROSITE" id="PS50181"/>
    </source>
</evidence>
<dbReference type="Pfam" id="PF00646">
    <property type="entry name" value="F-box"/>
    <property type="match status" value="1"/>
</dbReference>
<dbReference type="PROSITE" id="PS50181">
    <property type="entry name" value="FBOX"/>
    <property type="match status" value="1"/>
</dbReference>
<reference evidence="3" key="2">
    <citation type="submission" date="2018-05" db="EMBL/GenBank/DDBJ databases">
        <title>OpunRS2 (Oryza punctata Reference Sequence Version 2).</title>
        <authorList>
            <person name="Zhang J."/>
            <person name="Kudrna D."/>
            <person name="Lee S."/>
            <person name="Talag J."/>
            <person name="Welchert J."/>
            <person name="Wing R.A."/>
        </authorList>
    </citation>
    <scope>NUCLEOTIDE SEQUENCE [LARGE SCALE GENOMIC DNA]</scope>
</reference>
<dbReference type="Proteomes" id="UP000026962">
    <property type="component" value="Chromosome 11"/>
</dbReference>